<gene>
    <name evidence="1" type="ORF">IM725_12860</name>
</gene>
<evidence type="ECO:0000313" key="1">
    <source>
        <dbReference type="EMBL" id="MBE7941461.1"/>
    </source>
</evidence>
<accession>A0ABR9SGI9</accession>
<evidence type="ECO:0000313" key="2">
    <source>
        <dbReference type="Proteomes" id="UP000715965"/>
    </source>
</evidence>
<comment type="caution">
    <text evidence="1">The sequence shown here is derived from an EMBL/GenBank/DDBJ whole genome shotgun (WGS) entry which is preliminary data.</text>
</comment>
<dbReference type="SUPFAM" id="SSF53137">
    <property type="entry name" value="Translational machinery components"/>
    <property type="match status" value="1"/>
</dbReference>
<dbReference type="InterPro" id="IPR042226">
    <property type="entry name" value="eFR1_2_sf"/>
</dbReference>
<dbReference type="EMBL" id="JADDOJ010000051">
    <property type="protein sequence ID" value="MBE7941461.1"/>
    <property type="molecule type" value="Genomic_DNA"/>
</dbReference>
<reference evidence="1 2" key="1">
    <citation type="submission" date="2020-10" db="EMBL/GenBank/DDBJ databases">
        <title>Draft genome of Ramlibacter aquaticus LMG 30558.</title>
        <authorList>
            <person name="Props R."/>
        </authorList>
    </citation>
    <scope>NUCLEOTIDE SEQUENCE [LARGE SCALE GENOMIC DNA]</scope>
    <source>
        <strain evidence="1 2">LMG 30558</strain>
    </source>
</reference>
<keyword evidence="2" id="KW-1185">Reference proteome</keyword>
<protein>
    <recommendedName>
        <fullName evidence="3">Translational machinery protein</fullName>
    </recommendedName>
</protein>
<proteinExistence type="predicted"/>
<evidence type="ECO:0008006" key="3">
    <source>
        <dbReference type="Google" id="ProtNLM"/>
    </source>
</evidence>
<dbReference type="Proteomes" id="UP000715965">
    <property type="component" value="Unassembled WGS sequence"/>
</dbReference>
<name>A0ABR9SGI9_9BURK</name>
<dbReference type="Gene3D" id="3.30.420.60">
    <property type="entry name" value="eRF1 domain 2"/>
    <property type="match status" value="1"/>
</dbReference>
<sequence>MSTFHALVWIDHHEAQVLMFDKDHVEASRVRSRSHHKHQGKDAVHARFFPDVAAAVSGAHEVLLTGPGSAREEFGKWLEGHPDKVPVVGSVASDHPSEGQLVALARQYFLKYDRMAADPSRP</sequence>
<dbReference type="RefSeq" id="WP_193781001.1">
    <property type="nucleotide sequence ID" value="NZ_JADDOJ010000051.1"/>
</dbReference>
<organism evidence="1 2">
    <name type="scientific">Ramlibacter aquaticus</name>
    <dbReference type="NCBI Taxonomy" id="2780094"/>
    <lineage>
        <taxon>Bacteria</taxon>
        <taxon>Pseudomonadati</taxon>
        <taxon>Pseudomonadota</taxon>
        <taxon>Betaproteobacteria</taxon>
        <taxon>Burkholderiales</taxon>
        <taxon>Comamonadaceae</taxon>
        <taxon>Ramlibacter</taxon>
    </lineage>
</organism>